<protein>
    <recommendedName>
        <fullName evidence="4">Cystathionine gamma-synthase</fullName>
    </recommendedName>
</protein>
<dbReference type="GO" id="GO:0016846">
    <property type="term" value="F:carbon-sulfur lyase activity"/>
    <property type="evidence" value="ECO:0007669"/>
    <property type="project" value="TreeGrafter"/>
</dbReference>
<dbReference type="GO" id="GO:0005737">
    <property type="term" value="C:cytoplasm"/>
    <property type="evidence" value="ECO:0007669"/>
    <property type="project" value="TreeGrafter"/>
</dbReference>
<dbReference type="Pfam" id="PF01053">
    <property type="entry name" value="Cys_Met_Meta_PP"/>
    <property type="match status" value="1"/>
</dbReference>
<evidence type="ECO:0000256" key="2">
    <source>
        <dbReference type="ARBA" id="ARBA00022898"/>
    </source>
</evidence>
<dbReference type="GO" id="GO:0019346">
    <property type="term" value="P:transsulfuration"/>
    <property type="evidence" value="ECO:0007669"/>
    <property type="project" value="InterPro"/>
</dbReference>
<dbReference type="SUPFAM" id="SSF53383">
    <property type="entry name" value="PLP-dependent transferases"/>
    <property type="match status" value="1"/>
</dbReference>
<gene>
    <name evidence="3" type="ORF">METZ01_LOCUS394614</name>
</gene>
<dbReference type="InterPro" id="IPR015422">
    <property type="entry name" value="PyrdxlP-dep_Trfase_small"/>
</dbReference>
<dbReference type="Gene3D" id="3.90.1150.10">
    <property type="entry name" value="Aspartate Aminotransferase, domain 1"/>
    <property type="match status" value="1"/>
</dbReference>
<dbReference type="PANTHER" id="PTHR11808">
    <property type="entry name" value="TRANS-SULFURATION ENZYME FAMILY MEMBER"/>
    <property type="match status" value="1"/>
</dbReference>
<feature type="non-terminal residue" evidence="3">
    <location>
        <position position="280"/>
    </location>
</feature>
<dbReference type="AlphaFoldDB" id="A0A382V5N2"/>
<dbReference type="InterPro" id="IPR015424">
    <property type="entry name" value="PyrdxlP-dep_Trfase"/>
</dbReference>
<comment type="cofactor">
    <cofactor evidence="1">
        <name>pyridoxal 5'-phosphate</name>
        <dbReference type="ChEBI" id="CHEBI:597326"/>
    </cofactor>
</comment>
<proteinExistence type="predicted"/>
<reference evidence="3" key="1">
    <citation type="submission" date="2018-05" db="EMBL/GenBank/DDBJ databases">
        <authorList>
            <person name="Lanie J.A."/>
            <person name="Ng W.-L."/>
            <person name="Kazmierczak K.M."/>
            <person name="Andrzejewski T.M."/>
            <person name="Davidsen T.M."/>
            <person name="Wayne K.J."/>
            <person name="Tettelin H."/>
            <person name="Glass J.I."/>
            <person name="Rusch D."/>
            <person name="Podicherti R."/>
            <person name="Tsui H.-C.T."/>
            <person name="Winkler M.E."/>
        </authorList>
    </citation>
    <scope>NUCLEOTIDE SEQUENCE</scope>
</reference>
<dbReference type="GO" id="GO:0030170">
    <property type="term" value="F:pyridoxal phosphate binding"/>
    <property type="evidence" value="ECO:0007669"/>
    <property type="project" value="InterPro"/>
</dbReference>
<dbReference type="InterPro" id="IPR000277">
    <property type="entry name" value="Cys/Met-Metab_PyrdxlP-dep_enz"/>
</dbReference>
<dbReference type="EMBL" id="UINC01149345">
    <property type="protein sequence ID" value="SVD41760.1"/>
    <property type="molecule type" value="Genomic_DNA"/>
</dbReference>
<dbReference type="InterPro" id="IPR015421">
    <property type="entry name" value="PyrdxlP-dep_Trfase_major"/>
</dbReference>
<accession>A0A382V5N2</accession>
<dbReference type="PANTHER" id="PTHR11808:SF80">
    <property type="entry name" value="CYSTATHIONINE GAMMA-LYASE"/>
    <property type="match status" value="1"/>
</dbReference>
<evidence type="ECO:0000256" key="1">
    <source>
        <dbReference type="ARBA" id="ARBA00001933"/>
    </source>
</evidence>
<keyword evidence="2" id="KW-0663">Pyridoxal phosphate</keyword>
<name>A0A382V5N2_9ZZZZ</name>
<evidence type="ECO:0000313" key="3">
    <source>
        <dbReference type="EMBL" id="SVD41760.1"/>
    </source>
</evidence>
<organism evidence="3">
    <name type="scientific">marine metagenome</name>
    <dbReference type="NCBI Taxonomy" id="408172"/>
    <lineage>
        <taxon>unclassified sequences</taxon>
        <taxon>metagenomes</taxon>
        <taxon>ecological metagenomes</taxon>
    </lineage>
</organism>
<dbReference type="Gene3D" id="3.40.640.10">
    <property type="entry name" value="Type I PLP-dependent aspartate aminotransferase-like (Major domain)"/>
    <property type="match status" value="1"/>
</dbReference>
<evidence type="ECO:0008006" key="4">
    <source>
        <dbReference type="Google" id="ProtNLM"/>
    </source>
</evidence>
<sequence>MAATSAVLFSVLKAGDRLVMSDTNYPGTAELARNDLARMGVDVVTANFSNLDAVEQAVTSEAVLVWGETPANPTMRITDIAAVSEIAHQRGARLAIDSTFATPMATRPMTLGADYVIHSLTKYCCGHGDAMGGAVLASEEHMRAIETDGQIHVGGVMSPFNAWLINRGLATLPIRMQAHETNALAVAQFLESHPRVTKVLYPGLASHPHHDLAKKQMDNFSGMLSFQVETGADLAQQMMSDLEVIHYAVSLGHHRSLICWMGTDDLMASSYGLSGEQLAA</sequence>